<dbReference type="SUPFAM" id="SSF52540">
    <property type="entry name" value="P-loop containing nucleoside triphosphate hydrolases"/>
    <property type="match status" value="1"/>
</dbReference>
<sequence length="1262" mass="142525">MSFGFSVGDILAVLKLTGKIRKDFKGAPRQFKSISEDVRSLSIVIQDAHANIDQLTEHQAANFAQILATCKNLLHELENVMDKWCIISKPRKGKEIQRLWKRLRWEPEEIIDLRAQITSNIVLLNAYNDHATAHNVAKLVRHSEGDQKQLMLDWISSIDYIPQQNHLVGRLQANSRRWLFNMTEYHEWQNQKGQTLFCPGDPGSGKTFTTALLIEVLQEQAQDNPAVLNTYVYCNYQSQSQDVQGLLRSLFRNSLQQAGSIPEAIRSQCDRKRMAEQGLLRDETIKLLETLYGSFERVNLLVDALDELPTEVSRRFISDLLKLQKGCQFNLFLTSRQIPEIQHQCTGRGAKVIEIRASDEDIHQFLEDSMFQLPRFVERDAALQNEIIKEITEASSGMFLLAELHLRSLMNKKSPKALRLSLEKLATGSNAYDNAYEDSMARIVRLGPDSETLAKQALMILVCTRQTLHTEDLTYALSVEPDSEALDYDNIPDIEDVAGVCAGLMVIDKESDTVKLVHKSAQEYFERNQSRWFSNASETMARLCLKYKSLTTLAPGFDKDIEATWPPFWRYADLNWAYHSRRADKDDEVSEVRNGNIDENQRLSNLHSVSNIAISLLATDMFGSLTSALQNACRERRHALVELLISVNDYDLSQPACNPAQPCQCNYDDSDSEASPALEGDACSRDGTEIGTGDTDGRKSPCSYCGLQRIGHRETLNSQSETKAAVPDRLLGSEDDTCSEDQTESDTYRSNDRQRPSWLGDLDHHDDETLTEIGHNHNHNPDALLRNLWSKVDSDMESLLTWIRLNGYGREERNLLIEEDLTKEGCLLVISAANGDHAMARILLNHGADPNVVGTLGQTPLYIAARYGKHTVVSLLLEQPTINPDCEYKGMTRRNTKPITRGMQKTQRVCWTPLLVAAYFGRKKCVRLLLDQAQRNYRDESGRNAACLAAEAGRAQVLEELLQWSDIQLDPGEGLDGLSPLNIALQNEREKTALTLIPYSDINCQYSTGDRPLNVAAKASSLKAIEKLFAQKHVRVNAKGLRGRTVLHNAAVAGDERMMALILANPSIDINARDNDGNTAVMTLLHYLRRRHVEDSDGLALMLSRPELAINAQNLNGNTALLIAASFDFRRHFRPNRVLNALLFRPGVDKEHRNNLGQTVLTRAVKQGSPMIQTIVRETQLSHQFRETDDEGETLVSLAAACHGDHCGWSDSNWQFIVEMSPPEFMHRNTRLRTPDQIRQEWLSSDARNRKAPTWMHRQELL</sequence>
<dbReference type="InterPro" id="IPR036770">
    <property type="entry name" value="Ankyrin_rpt-contain_sf"/>
</dbReference>
<dbReference type="EMBL" id="QKXC01000030">
    <property type="protein sequence ID" value="RBR26044.1"/>
    <property type="molecule type" value="Genomic_DNA"/>
</dbReference>
<feature type="region of interest" description="Disordered" evidence="3">
    <location>
        <begin position="668"/>
        <end position="698"/>
    </location>
</feature>
<evidence type="ECO:0000313" key="6">
    <source>
        <dbReference type="EMBL" id="RBR26044.1"/>
    </source>
</evidence>
<name>A0A366S9P8_9HYPO</name>
<dbReference type="Pfam" id="PF12796">
    <property type="entry name" value="Ank_2"/>
    <property type="match status" value="2"/>
</dbReference>
<organism evidence="6 7">
    <name type="scientific">Fusarium coffeatum</name>
    <dbReference type="NCBI Taxonomy" id="231269"/>
    <lineage>
        <taxon>Eukaryota</taxon>
        <taxon>Fungi</taxon>
        <taxon>Dikarya</taxon>
        <taxon>Ascomycota</taxon>
        <taxon>Pezizomycotina</taxon>
        <taxon>Sordariomycetes</taxon>
        <taxon>Hypocreomycetidae</taxon>
        <taxon>Hypocreales</taxon>
        <taxon>Nectriaceae</taxon>
        <taxon>Fusarium</taxon>
        <taxon>Fusarium incarnatum-equiseti species complex</taxon>
    </lineage>
</organism>
<keyword evidence="7" id="KW-1185">Reference proteome</keyword>
<evidence type="ECO:0000256" key="3">
    <source>
        <dbReference type="SAM" id="MobiDB-lite"/>
    </source>
</evidence>
<reference evidence="6 7" key="1">
    <citation type="submission" date="2018-06" db="EMBL/GenBank/DDBJ databases">
        <title>Fusarium incarnatum-equiseti species complex species 28.</title>
        <authorList>
            <person name="Gardiner D.M."/>
        </authorList>
    </citation>
    <scope>NUCLEOTIDE SEQUENCE [LARGE SCALE GENOMIC DNA]</scope>
    <source>
        <strain evidence="6 7">FIESC_28</strain>
    </source>
</reference>
<evidence type="ECO:0000259" key="5">
    <source>
        <dbReference type="Pfam" id="PF24883"/>
    </source>
</evidence>
<dbReference type="Gene3D" id="1.25.40.20">
    <property type="entry name" value="Ankyrin repeat-containing domain"/>
    <property type="match status" value="3"/>
</dbReference>
<dbReference type="PANTHER" id="PTHR10039:SF15">
    <property type="entry name" value="NACHT DOMAIN-CONTAINING PROTEIN"/>
    <property type="match status" value="1"/>
</dbReference>
<feature type="repeat" description="ANK" evidence="2">
    <location>
        <begin position="1042"/>
        <end position="1075"/>
    </location>
</feature>
<feature type="compositionally biased region" description="Acidic residues" evidence="3">
    <location>
        <begin position="733"/>
        <end position="744"/>
    </location>
</feature>
<dbReference type="SUPFAM" id="SSF48403">
    <property type="entry name" value="Ankyrin repeat"/>
    <property type="match status" value="2"/>
</dbReference>
<feature type="domain" description="Nephrocystin 3-like N-terminal" evidence="5">
    <location>
        <begin position="175"/>
        <end position="336"/>
    </location>
</feature>
<feature type="region of interest" description="Disordered" evidence="3">
    <location>
        <begin position="716"/>
        <end position="763"/>
    </location>
</feature>
<keyword evidence="1" id="KW-0677">Repeat</keyword>
<dbReference type="InterPro" id="IPR056884">
    <property type="entry name" value="NPHP3-like_N"/>
</dbReference>
<evidence type="ECO:0000256" key="2">
    <source>
        <dbReference type="PROSITE-ProRule" id="PRU00023"/>
    </source>
</evidence>
<dbReference type="PANTHER" id="PTHR10039">
    <property type="entry name" value="AMELOGENIN"/>
    <property type="match status" value="1"/>
</dbReference>
<dbReference type="RefSeq" id="XP_031020635.1">
    <property type="nucleotide sequence ID" value="XM_031155223.1"/>
</dbReference>
<dbReference type="OrthoDB" id="1577640at2759"/>
<evidence type="ECO:0000256" key="1">
    <source>
        <dbReference type="ARBA" id="ARBA00022737"/>
    </source>
</evidence>
<feature type="repeat" description="ANK" evidence="2">
    <location>
        <begin position="856"/>
        <end position="878"/>
    </location>
</feature>
<dbReference type="PROSITE" id="PS50297">
    <property type="entry name" value="ANK_REP_REGION"/>
    <property type="match status" value="2"/>
</dbReference>
<dbReference type="Gene3D" id="3.40.50.300">
    <property type="entry name" value="P-loop containing nucleotide triphosphate hydrolases"/>
    <property type="match status" value="1"/>
</dbReference>
<comment type="caution">
    <text evidence="6">The sequence shown here is derived from an EMBL/GenBank/DDBJ whole genome shotgun (WGS) entry which is preliminary data.</text>
</comment>
<proteinExistence type="predicted"/>
<dbReference type="SMART" id="SM00248">
    <property type="entry name" value="ANK"/>
    <property type="match status" value="8"/>
</dbReference>
<dbReference type="InterPro" id="IPR002110">
    <property type="entry name" value="Ankyrin_rpt"/>
</dbReference>
<keyword evidence="2" id="KW-0040">ANK repeat</keyword>
<gene>
    <name evidence="6" type="ORF">FIESC28_01072</name>
</gene>
<feature type="domain" description="GPI inositol-deacylase winged helix" evidence="4">
    <location>
        <begin position="451"/>
        <end position="527"/>
    </location>
</feature>
<dbReference type="Pfam" id="PF24883">
    <property type="entry name" value="NPHP3_N"/>
    <property type="match status" value="1"/>
</dbReference>
<accession>A0A366S9P8</accession>
<dbReference type="PROSITE" id="PS50088">
    <property type="entry name" value="ANK_REPEAT"/>
    <property type="match status" value="2"/>
</dbReference>
<dbReference type="Proteomes" id="UP000253153">
    <property type="component" value="Unassembled WGS sequence"/>
</dbReference>
<protein>
    <submittedName>
        <fullName evidence="6">Uncharacterized protein</fullName>
    </submittedName>
</protein>
<dbReference type="Pfam" id="PF00023">
    <property type="entry name" value="Ank"/>
    <property type="match status" value="1"/>
</dbReference>
<dbReference type="GeneID" id="41990519"/>
<evidence type="ECO:0000313" key="7">
    <source>
        <dbReference type="Proteomes" id="UP000253153"/>
    </source>
</evidence>
<dbReference type="InterPro" id="IPR054471">
    <property type="entry name" value="GPIID_WHD"/>
</dbReference>
<dbReference type="AlphaFoldDB" id="A0A366S9P8"/>
<dbReference type="Pfam" id="PF22939">
    <property type="entry name" value="WHD_GPIID"/>
    <property type="match status" value="1"/>
</dbReference>
<dbReference type="InterPro" id="IPR027417">
    <property type="entry name" value="P-loop_NTPase"/>
</dbReference>
<feature type="compositionally biased region" description="Basic and acidic residues" evidence="3">
    <location>
        <begin position="746"/>
        <end position="763"/>
    </location>
</feature>
<evidence type="ECO:0000259" key="4">
    <source>
        <dbReference type="Pfam" id="PF22939"/>
    </source>
</evidence>